<dbReference type="AlphaFoldDB" id="A0A7S0GPY3"/>
<accession>A0A7S0GPY3</accession>
<dbReference type="EMBL" id="HBEM01006738">
    <property type="protein sequence ID" value="CAD8437952.1"/>
    <property type="molecule type" value="Transcribed_RNA"/>
</dbReference>
<feature type="compositionally biased region" description="Basic and acidic residues" evidence="1">
    <location>
        <begin position="67"/>
        <end position="97"/>
    </location>
</feature>
<gene>
    <name evidence="2" type="ORF">LAMO00422_LOCUS4693</name>
</gene>
<name>A0A7S0GPY3_9EUKA</name>
<protein>
    <submittedName>
        <fullName evidence="2">Uncharacterized protein</fullName>
    </submittedName>
</protein>
<organism evidence="2">
    <name type="scientific">Amorphochlora amoebiformis</name>
    <dbReference type="NCBI Taxonomy" id="1561963"/>
    <lineage>
        <taxon>Eukaryota</taxon>
        <taxon>Sar</taxon>
        <taxon>Rhizaria</taxon>
        <taxon>Cercozoa</taxon>
        <taxon>Chlorarachniophyceae</taxon>
        <taxon>Amorphochlora</taxon>
    </lineage>
</organism>
<evidence type="ECO:0000256" key="1">
    <source>
        <dbReference type="SAM" id="MobiDB-lite"/>
    </source>
</evidence>
<evidence type="ECO:0000313" key="2">
    <source>
        <dbReference type="EMBL" id="CAD8437952.1"/>
    </source>
</evidence>
<sequence length="112" mass="12825">MEEDDPRLYLYKSNDVSRNNERVEGKEDGPTRTNPPRDEGVEGKEGDPTSLNTRSNSNSRAGPYGYDSEKSKDESRNQNDERKDNEGPDIIKEHEITIGRMYAYEDDNGPRK</sequence>
<reference evidence="2" key="1">
    <citation type="submission" date="2021-01" db="EMBL/GenBank/DDBJ databases">
        <authorList>
            <person name="Corre E."/>
            <person name="Pelletier E."/>
            <person name="Niang G."/>
            <person name="Scheremetjew M."/>
            <person name="Finn R."/>
            <person name="Kale V."/>
            <person name="Holt S."/>
            <person name="Cochrane G."/>
            <person name="Meng A."/>
            <person name="Brown T."/>
            <person name="Cohen L."/>
        </authorList>
    </citation>
    <scope>NUCLEOTIDE SEQUENCE</scope>
    <source>
        <strain evidence="2">CCMP2058</strain>
    </source>
</reference>
<feature type="compositionally biased region" description="Basic and acidic residues" evidence="1">
    <location>
        <begin position="18"/>
        <end position="47"/>
    </location>
</feature>
<feature type="region of interest" description="Disordered" evidence="1">
    <location>
        <begin position="1"/>
        <end position="112"/>
    </location>
</feature>
<feature type="compositionally biased region" description="Low complexity" evidence="1">
    <location>
        <begin position="49"/>
        <end position="60"/>
    </location>
</feature>
<proteinExistence type="predicted"/>